<evidence type="ECO:0000313" key="3">
    <source>
        <dbReference type="Proteomes" id="UP000267027"/>
    </source>
</evidence>
<feature type="region of interest" description="Disordered" evidence="1">
    <location>
        <begin position="1"/>
        <end position="79"/>
    </location>
</feature>
<evidence type="ECO:0000313" key="4">
    <source>
        <dbReference type="WBParaSite" id="ACOC_0000421401-mRNA-1"/>
    </source>
</evidence>
<keyword evidence="3" id="KW-1185">Reference proteome</keyword>
<name>A0A0R3PIN7_ANGCS</name>
<evidence type="ECO:0000313" key="2">
    <source>
        <dbReference type="EMBL" id="VDM55800.1"/>
    </source>
</evidence>
<dbReference type="AlphaFoldDB" id="A0A0R3PIN7"/>
<reference evidence="4" key="1">
    <citation type="submission" date="2017-02" db="UniProtKB">
        <authorList>
            <consortium name="WormBaseParasite"/>
        </authorList>
    </citation>
    <scope>IDENTIFICATION</scope>
</reference>
<feature type="compositionally biased region" description="Polar residues" evidence="1">
    <location>
        <begin position="9"/>
        <end position="31"/>
    </location>
</feature>
<accession>A0A0R3PIN7</accession>
<dbReference type="WBParaSite" id="ACOC_0000421401-mRNA-1">
    <property type="protein sequence ID" value="ACOC_0000421401-mRNA-1"/>
    <property type="gene ID" value="ACOC_0000421401"/>
</dbReference>
<protein>
    <submittedName>
        <fullName evidence="2 4">Uncharacterized protein</fullName>
    </submittedName>
</protein>
<dbReference type="Proteomes" id="UP000267027">
    <property type="component" value="Unassembled WGS sequence"/>
</dbReference>
<reference evidence="2 3" key="2">
    <citation type="submission" date="2018-11" db="EMBL/GenBank/DDBJ databases">
        <authorList>
            <consortium name="Pathogen Informatics"/>
        </authorList>
    </citation>
    <scope>NUCLEOTIDE SEQUENCE [LARGE SCALE GENOMIC DNA]</scope>
    <source>
        <strain evidence="2 3">Costa Rica</strain>
    </source>
</reference>
<sequence length="145" mass="16173">MGYERKETSGTASGHATETTRSSPTRAQTEPSGRLLNSPALPPRTRSGLIPIQTGREQSPKERHRPPPGTFDEPRGGASRLRVTCRRAAGRFGTIDFYLWRRSHNDKGTVLQRVVAPFECKISLVCHVIRYLTNCREEEILGSTV</sequence>
<organism evidence="4">
    <name type="scientific">Angiostrongylus costaricensis</name>
    <name type="common">Nematode worm</name>
    <dbReference type="NCBI Taxonomy" id="334426"/>
    <lineage>
        <taxon>Eukaryota</taxon>
        <taxon>Metazoa</taxon>
        <taxon>Ecdysozoa</taxon>
        <taxon>Nematoda</taxon>
        <taxon>Chromadorea</taxon>
        <taxon>Rhabditida</taxon>
        <taxon>Rhabditina</taxon>
        <taxon>Rhabditomorpha</taxon>
        <taxon>Strongyloidea</taxon>
        <taxon>Metastrongylidae</taxon>
        <taxon>Angiostrongylus</taxon>
    </lineage>
</organism>
<gene>
    <name evidence="2" type="ORF">ACOC_LOCUS4215</name>
</gene>
<proteinExistence type="predicted"/>
<dbReference type="EMBL" id="UYYA01003809">
    <property type="protein sequence ID" value="VDM55800.1"/>
    <property type="molecule type" value="Genomic_DNA"/>
</dbReference>
<evidence type="ECO:0000256" key="1">
    <source>
        <dbReference type="SAM" id="MobiDB-lite"/>
    </source>
</evidence>